<dbReference type="GO" id="GO:0016491">
    <property type="term" value="F:oxidoreductase activity"/>
    <property type="evidence" value="ECO:0007669"/>
    <property type="project" value="InterPro"/>
</dbReference>
<dbReference type="AlphaFoldDB" id="A0A1I7LHN8"/>
<dbReference type="PANTHER" id="PTHR13887">
    <property type="entry name" value="GLUTATHIONE S-TRANSFERASE KAPPA"/>
    <property type="match status" value="1"/>
</dbReference>
<name>A0A1I7LHN8_9BURK</name>
<evidence type="ECO:0000313" key="2">
    <source>
        <dbReference type="EMBL" id="SFV09159.1"/>
    </source>
</evidence>
<keyword evidence="3" id="KW-1185">Reference proteome</keyword>
<dbReference type="Gene3D" id="3.40.30.10">
    <property type="entry name" value="Glutaredoxin"/>
    <property type="match status" value="1"/>
</dbReference>
<dbReference type="CDD" id="cd03025">
    <property type="entry name" value="DsbA_FrnE_like"/>
    <property type="match status" value="1"/>
</dbReference>
<accession>A0A1I7LHN8</accession>
<dbReference type="Proteomes" id="UP000199391">
    <property type="component" value="Unassembled WGS sequence"/>
</dbReference>
<reference evidence="3" key="1">
    <citation type="submission" date="2016-10" db="EMBL/GenBank/DDBJ databases">
        <authorList>
            <person name="Varghese N."/>
            <person name="Submissions S."/>
        </authorList>
    </citation>
    <scope>NUCLEOTIDE SEQUENCE [LARGE SCALE GENOMIC DNA]</scope>
    <source>
        <strain evidence="3">CGMCC 1.11014</strain>
    </source>
</reference>
<dbReference type="STRING" id="1035707.SAMN05216552_102943"/>
<dbReference type="Pfam" id="PF01323">
    <property type="entry name" value="DSBA"/>
    <property type="match status" value="1"/>
</dbReference>
<evidence type="ECO:0000313" key="3">
    <source>
        <dbReference type="Proteomes" id="UP000199391"/>
    </source>
</evidence>
<dbReference type="OrthoDB" id="9813770at2"/>
<proteinExistence type="predicted"/>
<dbReference type="InterPro" id="IPR001853">
    <property type="entry name" value="DSBA-like_thioredoxin_dom"/>
</dbReference>
<protein>
    <recommendedName>
        <fullName evidence="1">DSBA-like thioredoxin domain-containing protein</fullName>
    </recommendedName>
</protein>
<gene>
    <name evidence="2" type="ORF">SAMN05216552_102943</name>
</gene>
<feature type="domain" description="DSBA-like thioredoxin" evidence="1">
    <location>
        <begin position="7"/>
        <end position="181"/>
    </location>
</feature>
<organism evidence="2 3">
    <name type="scientific">Pseudoduganella namucuonensis</name>
    <dbReference type="NCBI Taxonomy" id="1035707"/>
    <lineage>
        <taxon>Bacteria</taxon>
        <taxon>Pseudomonadati</taxon>
        <taxon>Pseudomonadota</taxon>
        <taxon>Betaproteobacteria</taxon>
        <taxon>Burkholderiales</taxon>
        <taxon>Oxalobacteraceae</taxon>
        <taxon>Telluria group</taxon>
        <taxon>Pseudoduganella</taxon>
    </lineage>
</organism>
<dbReference type="SUPFAM" id="SSF52833">
    <property type="entry name" value="Thioredoxin-like"/>
    <property type="match status" value="1"/>
</dbReference>
<dbReference type="PANTHER" id="PTHR13887:SF51">
    <property type="entry name" value="DSBA FAMILY PROTEIN"/>
    <property type="match status" value="1"/>
</dbReference>
<evidence type="ECO:0000259" key="1">
    <source>
        <dbReference type="Pfam" id="PF01323"/>
    </source>
</evidence>
<dbReference type="EMBL" id="FPBO01000029">
    <property type="protein sequence ID" value="SFV09159.1"/>
    <property type="molecule type" value="Genomic_DNA"/>
</dbReference>
<sequence>MTTLHYIFDPLCGWSYAAAPLISAARGVPGLGIAFHSGGMLTGASRRAITPQWRDHVTPHDRRIAQLTGQPFGAAYLDGLLRDTSAVMDSAPPSTAILAAEELAGRGLDMLHRVQRAHYAEGRRIADTPVLAELARELGLDPAGFAAAFARLAGPATDRHFTESRQWLARCGGQGFPTIALERGDGALERLDLGPWLGRVAEWSEHLHRRIPAAAQ</sequence>
<dbReference type="RefSeq" id="WP_093558314.1">
    <property type="nucleotide sequence ID" value="NZ_FPBO01000029.1"/>
</dbReference>
<dbReference type="InterPro" id="IPR036249">
    <property type="entry name" value="Thioredoxin-like_sf"/>
</dbReference>